<dbReference type="AlphaFoldDB" id="A0A7C8IZL6"/>
<proteinExistence type="predicted"/>
<evidence type="ECO:0000313" key="1">
    <source>
        <dbReference type="EMBL" id="KAF3084347.1"/>
    </source>
</evidence>
<accession>A0A7C8IZL6</accession>
<name>A0A7C8IZL6_ORBOL</name>
<evidence type="ECO:0000313" key="2">
    <source>
        <dbReference type="Proteomes" id="UP000475325"/>
    </source>
</evidence>
<comment type="caution">
    <text evidence="1">The sequence shown here is derived from an EMBL/GenBank/DDBJ whole genome shotgun (WGS) entry which is preliminary data.</text>
</comment>
<dbReference type="Proteomes" id="UP000475325">
    <property type="component" value="Unassembled WGS sequence"/>
</dbReference>
<dbReference type="EMBL" id="WIQW01000099">
    <property type="protein sequence ID" value="KAF3084347.1"/>
    <property type="molecule type" value="Genomic_DNA"/>
</dbReference>
<organism evidence="1 2">
    <name type="scientific">Orbilia oligospora</name>
    <name type="common">Nematode-trapping fungus</name>
    <name type="synonym">Arthrobotrys oligospora</name>
    <dbReference type="NCBI Taxonomy" id="2813651"/>
    <lineage>
        <taxon>Eukaryota</taxon>
        <taxon>Fungi</taxon>
        <taxon>Dikarya</taxon>
        <taxon>Ascomycota</taxon>
        <taxon>Pezizomycotina</taxon>
        <taxon>Orbiliomycetes</taxon>
        <taxon>Orbiliales</taxon>
        <taxon>Orbiliaceae</taxon>
        <taxon>Orbilia</taxon>
    </lineage>
</organism>
<gene>
    <name evidence="1" type="ORF">TWF102_011991</name>
</gene>
<reference evidence="1 2" key="1">
    <citation type="submission" date="2019-06" db="EMBL/GenBank/DDBJ databases">
        <authorList>
            <person name="Palmer J.M."/>
        </authorList>
    </citation>
    <scope>NUCLEOTIDE SEQUENCE [LARGE SCALE GENOMIC DNA]</scope>
    <source>
        <strain evidence="1 2">TWF102</strain>
    </source>
</reference>
<sequence>MLQESREVKFLERFVLQTCQPVVVWSCGAVLMGNLSSVTFKRAALVLEWRPQKCARYGQDVEKGIFEMKTTTPLASHARSAEVSLMLPAGNGPVLYKFMDTKDKDVYGTDLIDPSSAFSLSSSARFP</sequence>
<protein>
    <submittedName>
        <fullName evidence="1">Uncharacterized protein</fullName>
    </submittedName>
</protein>